<evidence type="ECO:0000313" key="19">
    <source>
        <dbReference type="EMBL" id="UYU68169.1"/>
    </source>
</evidence>
<reference evidence="6 31" key="4">
    <citation type="submission" date="2020-02" db="EMBL/GenBank/DDBJ databases">
        <title>Whole-genome sequencing and comparative analysis of the genomes of Bacteroides thetaiotaomicron and Escherichia coli isolated from a healthy resident in Vietnam.</title>
        <authorList>
            <person name="Mohsin M."/>
            <person name="Tanaka K."/>
            <person name="Kawahara R."/>
            <person name="Kondo S."/>
            <person name="Noguchi H."/>
            <person name="Motooka D."/>
            <person name="Nakamura S."/>
            <person name="Khong D.T."/>
            <person name="Nguyen T.N."/>
            <person name="Tran H.T."/>
            <person name="Yamamoto Y."/>
        </authorList>
    </citation>
    <scope>NUCLEOTIDE SEQUENCE [LARGE SCALE GENOMIC DNA]</scope>
    <source>
        <strain evidence="6 31">F9-2</strain>
    </source>
</reference>
<dbReference type="AlphaFoldDB" id="A0A0P0EXJ8"/>
<dbReference type="InterPro" id="IPR052351">
    <property type="entry name" value="Ornithine_N-alpha-AT"/>
</dbReference>
<evidence type="ECO:0000313" key="16">
    <source>
        <dbReference type="EMBL" id="MDC2238256.1"/>
    </source>
</evidence>
<dbReference type="KEGG" id="btho:Btheta7330_04835"/>
<name>A0A0P0EXJ8_BACT4</name>
<dbReference type="PATRIC" id="fig|818.23.peg.4978"/>
<dbReference type="Proteomes" id="UP001162960">
    <property type="component" value="Chromosome"/>
</dbReference>
<evidence type="ECO:0000256" key="1">
    <source>
        <dbReference type="ARBA" id="ARBA00005189"/>
    </source>
</evidence>
<evidence type="ECO:0000313" key="18">
    <source>
        <dbReference type="EMBL" id="RHL63556.1"/>
    </source>
</evidence>
<reference evidence="26 27" key="3">
    <citation type="journal article" date="2019" name="Nat. Med.">
        <title>A library of human gut bacterial isolates paired with longitudinal multiomics data enables mechanistic microbiome research.</title>
        <authorList>
            <person name="Poyet M."/>
            <person name="Groussin M."/>
            <person name="Gibbons S.M."/>
            <person name="Avila-Pacheco J."/>
            <person name="Jiang X."/>
            <person name="Kearney S.M."/>
            <person name="Perrotta A.R."/>
            <person name="Berdy B."/>
            <person name="Zhao S."/>
            <person name="Lieberman T.D."/>
            <person name="Swanson P.K."/>
            <person name="Smith M."/>
            <person name="Roesemann S."/>
            <person name="Alexander J.E."/>
            <person name="Rich S.A."/>
            <person name="Livny J."/>
            <person name="Vlamakis H."/>
            <person name="Clish C."/>
            <person name="Bullock K."/>
            <person name="Deik A."/>
            <person name="Scott J."/>
            <person name="Pierce K.A."/>
            <person name="Xavier R.J."/>
            <person name="Alm E.J."/>
        </authorList>
    </citation>
    <scope>NUCLEOTIDE SEQUENCE [LARGE SCALE GENOMIC DNA]</scope>
    <source>
        <strain evidence="12 30">BIOML-A156</strain>
        <strain evidence="10 26">BIOML-A160</strain>
        <strain evidence="13 27">BIOML-A162</strain>
        <strain evidence="11 29">BIOML-A165</strain>
        <strain evidence="9 28">BIOML-A188</strain>
    </source>
</reference>
<dbReference type="EMBL" id="CP083681">
    <property type="protein sequence ID" value="UYU70157.1"/>
    <property type="molecule type" value="Genomic_DNA"/>
</dbReference>
<evidence type="ECO:0000256" key="3">
    <source>
        <dbReference type="ARBA" id="ARBA00022679"/>
    </source>
</evidence>
<evidence type="ECO:0000256" key="2">
    <source>
        <dbReference type="ARBA" id="ARBA00022516"/>
    </source>
</evidence>
<proteinExistence type="predicted"/>
<dbReference type="GO" id="GO:0006629">
    <property type="term" value="P:lipid metabolic process"/>
    <property type="evidence" value="ECO:0007669"/>
    <property type="project" value="UniProtKB-KW"/>
</dbReference>
<dbReference type="Proteomes" id="UP001156218">
    <property type="component" value="Chromosome"/>
</dbReference>
<evidence type="ECO:0000313" key="22">
    <source>
        <dbReference type="Proteomes" id="UP000095541"/>
    </source>
</evidence>
<dbReference type="GeneID" id="60924640"/>
<dbReference type="OMA" id="KMTMYPS"/>
<dbReference type="Pfam" id="PF13444">
    <property type="entry name" value="Acetyltransf_5"/>
    <property type="match status" value="1"/>
</dbReference>
<protein>
    <submittedName>
        <fullName evidence="10">GNAT family N-acetyltransferase</fullName>
    </submittedName>
    <submittedName>
        <fullName evidence="6">Hemolysin A</fullName>
    </submittedName>
</protein>
<dbReference type="EMBL" id="WCSY01000002">
    <property type="protein sequence ID" value="KAB4315689.1"/>
    <property type="molecule type" value="Genomic_DNA"/>
</dbReference>
<dbReference type="EMBL" id="CP083680">
    <property type="protein sequence ID" value="UYU68169.1"/>
    <property type="molecule type" value="Genomic_DNA"/>
</dbReference>
<sequence length="337" mass="38776">MEEIIKPVSKELLKAELTEDRRLRMTNKSNNQIYIITHQNAPNVMREIGRLREIAFRAAGGGTGLSMDIDEYDTMEHPYKQLIVWNPEAEEILGGYRYLLGTDVRFDEAGAPILATSHMFHFSDAFIKEYLPQTIELGRSFVTLEYQSTRAGSKGLFALDNLWDGLGALTVVMPNVKYFFGKVTMYPSYHRRGRDMILYFLKKHFNDREELVTPMEPLILETSDEELRTLFCKDTFKEDYKILNTEIRKLGYNIPPLVNAYMSLSPTMRMFGTAINYEFGDVEETGILIAVDEILEDKRIRHIQTFIESHPDALKMPCESEGVFTPKVVTPQEGCCH</sequence>
<dbReference type="EMBL" id="WCRW01000018">
    <property type="protein sequence ID" value="KAB4452158.1"/>
    <property type="molecule type" value="Genomic_DNA"/>
</dbReference>
<evidence type="ECO:0000313" key="27">
    <source>
        <dbReference type="Proteomes" id="UP000436858"/>
    </source>
</evidence>
<evidence type="ECO:0000313" key="25">
    <source>
        <dbReference type="Proteomes" id="UP000284785"/>
    </source>
</evidence>
<dbReference type="EMBL" id="JAQNVG010000045">
    <property type="protein sequence ID" value="MDC2238256.1"/>
    <property type="molecule type" value="Genomic_DNA"/>
</dbReference>
<dbReference type="Proteomes" id="UP001217776">
    <property type="component" value="Unassembled WGS sequence"/>
</dbReference>
<keyword evidence="3 10" id="KW-0808">Transferase</keyword>
<dbReference type="EMBL" id="JAHYQA010000035">
    <property type="protein sequence ID" value="MCE9240909.1"/>
    <property type="molecule type" value="Genomic_DNA"/>
</dbReference>
<dbReference type="EMBL" id="AP022660">
    <property type="protein sequence ID" value="BCA52771.1"/>
    <property type="molecule type" value="Genomic_DNA"/>
</dbReference>
<dbReference type="EMBL" id="QROV01000003">
    <property type="protein sequence ID" value="RHL63556.1"/>
    <property type="molecule type" value="Genomic_DNA"/>
</dbReference>
<evidence type="ECO:0000313" key="31">
    <source>
        <dbReference type="Proteomes" id="UP000500882"/>
    </source>
</evidence>
<dbReference type="Proteomes" id="UP000284785">
    <property type="component" value="Unassembled WGS sequence"/>
</dbReference>
<comment type="pathway">
    <text evidence="1">Lipid metabolism.</text>
</comment>
<dbReference type="Proteomes" id="UP000488521">
    <property type="component" value="Unassembled WGS sequence"/>
</dbReference>
<evidence type="ECO:0000313" key="9">
    <source>
        <dbReference type="EMBL" id="KAB4315689.1"/>
    </source>
</evidence>
<dbReference type="Proteomes" id="UP000460317">
    <property type="component" value="Unassembled WGS sequence"/>
</dbReference>
<dbReference type="InterPro" id="IPR016181">
    <property type="entry name" value="Acyl_CoA_acyltransferase"/>
</dbReference>
<evidence type="ECO:0000313" key="26">
    <source>
        <dbReference type="Proteomes" id="UP000436825"/>
    </source>
</evidence>
<keyword evidence="4" id="KW-0443">Lipid metabolism</keyword>
<evidence type="ECO:0000313" key="10">
    <source>
        <dbReference type="EMBL" id="KAB4452158.1"/>
    </source>
</evidence>
<dbReference type="EMBL" id="CZAP01000033">
    <property type="protein sequence ID" value="CUQ23720.1"/>
    <property type="molecule type" value="Genomic_DNA"/>
</dbReference>
<reference evidence="15" key="7">
    <citation type="submission" date="2021-07" db="EMBL/GenBank/DDBJ databases">
        <title>Comparative genomics of Bacteroides fragilis group isolates reveals species-dependent resistance mechanisms and validates clinical tools for resistance prediction.</title>
        <authorList>
            <person name="Wallace M.J."/>
            <person name="Jean S."/>
            <person name="Wallace M.A."/>
            <person name="Carey-Ann B.D."/>
            <person name="Dantas G."/>
        </authorList>
    </citation>
    <scope>NUCLEOTIDE SEQUENCE</scope>
    <source>
        <strain evidence="15">BJH_160</strain>
    </source>
</reference>
<dbReference type="GO" id="GO:0016746">
    <property type="term" value="F:acyltransferase activity"/>
    <property type="evidence" value="ECO:0007669"/>
    <property type="project" value="UniProtKB-KW"/>
</dbReference>
<reference evidence="14" key="5">
    <citation type="submission" date="2021-02" db="EMBL/GenBank/DDBJ databases">
        <title>Infant gut strain persistence is associated with maternal origin, phylogeny, and functional potential including surface adhesion and iron acquisition.</title>
        <authorList>
            <person name="Lou Y.C."/>
        </authorList>
    </citation>
    <scope>NUCLEOTIDE SEQUENCE</scope>
    <source>
        <strain evidence="14">L3_082_243G1_dasL3_082_243G1_maxbin2.maxbin.015s ta_sub</strain>
    </source>
</reference>
<dbReference type="EMBL" id="CP083685">
    <property type="protein sequence ID" value="UYU91246.1"/>
    <property type="molecule type" value="Genomic_DNA"/>
</dbReference>
<dbReference type="Proteomes" id="UP001156216">
    <property type="component" value="Chromosome"/>
</dbReference>
<keyword evidence="5" id="KW-0012">Acyltransferase</keyword>
<accession>A0A0P0EXJ8</accession>
<evidence type="ECO:0000313" key="30">
    <source>
        <dbReference type="Proteomes" id="UP000488521"/>
    </source>
</evidence>
<dbReference type="Proteomes" id="UP000436825">
    <property type="component" value="Unassembled WGS sequence"/>
</dbReference>
<evidence type="ECO:0000313" key="17">
    <source>
        <dbReference type="EMBL" id="RHD83415.1"/>
    </source>
</evidence>
<dbReference type="PANTHER" id="PTHR37323:SF1">
    <property type="entry name" value="L-ORNITHINE N(ALPHA)-ACYLTRANSFERASE"/>
    <property type="match status" value="1"/>
</dbReference>
<dbReference type="Proteomes" id="UP000782901">
    <property type="component" value="Unassembled WGS sequence"/>
</dbReference>
<reference evidence="22 23" key="1">
    <citation type="submission" date="2015-09" db="EMBL/GenBank/DDBJ databases">
        <authorList>
            <consortium name="Pathogen Informatics"/>
        </authorList>
    </citation>
    <scope>NUCLEOTIDE SEQUENCE [LARGE SCALE GENOMIC DNA]</scope>
    <source>
        <strain evidence="7 23">2789STDY5834899</strain>
        <strain evidence="8 22">2789STDY5834945</strain>
    </source>
</reference>
<dbReference type="Proteomes" id="UP000440614">
    <property type="component" value="Unassembled WGS sequence"/>
</dbReference>
<dbReference type="EMBL" id="CZBI01000014">
    <property type="protein sequence ID" value="CUQ47444.1"/>
    <property type="molecule type" value="Genomic_DNA"/>
</dbReference>
<dbReference type="Proteomes" id="UP000095576">
    <property type="component" value="Unassembled WGS sequence"/>
</dbReference>
<dbReference type="EMBL" id="JAGZEE010000025">
    <property type="protein sequence ID" value="MBS5412285.1"/>
    <property type="molecule type" value="Genomic_DNA"/>
</dbReference>
<evidence type="ECO:0000313" key="23">
    <source>
        <dbReference type="Proteomes" id="UP000095576"/>
    </source>
</evidence>
<reference evidence="19 32" key="6">
    <citation type="submission" date="2021-06" db="EMBL/GenBank/DDBJ databases">
        <title>Interrogation of the integrated mobile genetic elements in gut-associated Bacteroides with a consensus prediction approach.</title>
        <authorList>
            <person name="Campbell D.E."/>
            <person name="Leigh J.R."/>
            <person name="Kim T."/>
            <person name="England W."/>
            <person name="Whitaker R.J."/>
            <person name="Degnan P.H."/>
        </authorList>
    </citation>
    <scope>NUCLEOTIDE SEQUENCE [LARGE SCALE GENOMIC DNA]</scope>
    <source>
        <strain evidence="21">VPI-3443</strain>
        <strain evidence="20">VPI-BTDOT2</strain>
        <strain evidence="19 32">WAL8669</strain>
    </source>
</reference>
<evidence type="ECO:0000313" key="13">
    <source>
        <dbReference type="EMBL" id="KAB4473608.1"/>
    </source>
</evidence>
<evidence type="ECO:0000256" key="4">
    <source>
        <dbReference type="ARBA" id="ARBA00023098"/>
    </source>
</evidence>
<reference evidence="16" key="8">
    <citation type="submission" date="2022-10" db="EMBL/GenBank/DDBJ databases">
        <title>Human gut microbiome strain richness.</title>
        <authorList>
            <person name="Chen-Liaw A."/>
        </authorList>
    </citation>
    <scope>NUCLEOTIDE SEQUENCE</scope>
    <source>
        <strain evidence="16">1001283st1_A3_1001283B150304_161114</strain>
    </source>
</reference>
<dbReference type="Proteomes" id="UP000095541">
    <property type="component" value="Unassembled WGS sequence"/>
</dbReference>
<reference evidence="24 25" key="2">
    <citation type="submission" date="2018-08" db="EMBL/GenBank/DDBJ databases">
        <title>A genome reference for cultivated species of the human gut microbiota.</title>
        <authorList>
            <person name="Zou Y."/>
            <person name="Xue W."/>
            <person name="Luo G."/>
        </authorList>
    </citation>
    <scope>NUCLEOTIDE SEQUENCE [LARGE SCALE GENOMIC DNA]</scope>
    <source>
        <strain evidence="18 24">AF37-12</strain>
        <strain evidence="17 25">AM30-26</strain>
    </source>
</reference>
<dbReference type="Proteomes" id="UP000500882">
    <property type="component" value="Chromosome"/>
</dbReference>
<evidence type="ECO:0000313" key="14">
    <source>
        <dbReference type="EMBL" id="MBS5412285.1"/>
    </source>
</evidence>
<keyword evidence="2" id="KW-0444">Lipid biosynthesis</keyword>
<gene>
    <name evidence="6" type="ORF">BatF92_47130</name>
    <name evidence="18" type="ORF">DW011_02790</name>
    <name evidence="17" type="ORF">DW780_21120</name>
    <name evidence="7" type="ORF">ERS852511_04878</name>
    <name evidence="8" type="ORF">ERS852557_04884</name>
    <name evidence="12" type="ORF">GAN59_21880</name>
    <name evidence="10" type="ORF">GAN75_21300</name>
    <name evidence="13" type="ORF">GAN91_23670</name>
    <name evidence="11" type="ORF">GAN93_04840</name>
    <name evidence="9" type="ORF">GAO51_03665</name>
    <name evidence="15" type="ORF">K0H07_27680</name>
    <name evidence="14" type="ORF">KHY35_16515</name>
    <name evidence="20" type="ORF">KQP59_18005</name>
    <name evidence="19" type="ORF">KQP68_07780</name>
    <name evidence="21" type="ORF">KQP74_01025</name>
    <name evidence="16" type="ORF">PO127_21155</name>
</gene>
<evidence type="ECO:0000313" key="21">
    <source>
        <dbReference type="EMBL" id="UYU91246.1"/>
    </source>
</evidence>
<dbReference type="PANTHER" id="PTHR37323">
    <property type="entry name" value="GCN5-RELATED N-ACETYLTRANSFERASE"/>
    <property type="match status" value="1"/>
</dbReference>
<evidence type="ECO:0000313" key="8">
    <source>
        <dbReference type="EMBL" id="CUQ47444.1"/>
    </source>
</evidence>
<organism evidence="10 26">
    <name type="scientific">Bacteroides thetaiotaomicron</name>
    <dbReference type="NCBI Taxonomy" id="818"/>
    <lineage>
        <taxon>Bacteria</taxon>
        <taxon>Pseudomonadati</taxon>
        <taxon>Bacteroidota</taxon>
        <taxon>Bacteroidia</taxon>
        <taxon>Bacteroidales</taxon>
        <taxon>Bacteroidaceae</taxon>
        <taxon>Bacteroides</taxon>
    </lineage>
</organism>
<evidence type="ECO:0000313" key="12">
    <source>
        <dbReference type="EMBL" id="KAB4469422.1"/>
    </source>
</evidence>
<evidence type="ECO:0000313" key="32">
    <source>
        <dbReference type="Proteomes" id="UP001156218"/>
    </source>
</evidence>
<dbReference type="RefSeq" id="WP_008763724.1">
    <property type="nucleotide sequence ID" value="NZ_AP022660.1"/>
</dbReference>
<evidence type="ECO:0000313" key="28">
    <source>
        <dbReference type="Proteomes" id="UP000440614"/>
    </source>
</evidence>
<evidence type="ECO:0000313" key="7">
    <source>
        <dbReference type="EMBL" id="CUQ23720.1"/>
    </source>
</evidence>
<dbReference type="Proteomes" id="UP000436858">
    <property type="component" value="Unassembled WGS sequence"/>
</dbReference>
<dbReference type="EMBL" id="WCRY01000034">
    <property type="protein sequence ID" value="KAB4473608.1"/>
    <property type="molecule type" value="Genomic_DNA"/>
</dbReference>
<dbReference type="Proteomes" id="UP001200544">
    <property type="component" value="Unassembled WGS sequence"/>
</dbReference>
<evidence type="ECO:0000256" key="5">
    <source>
        <dbReference type="ARBA" id="ARBA00023315"/>
    </source>
</evidence>
<dbReference type="SUPFAM" id="SSF55729">
    <property type="entry name" value="Acyl-CoA N-acyltransferases (Nat)"/>
    <property type="match status" value="1"/>
</dbReference>
<evidence type="ECO:0000313" key="6">
    <source>
        <dbReference type="EMBL" id="BCA52771.1"/>
    </source>
</evidence>
<dbReference type="Proteomes" id="UP000283616">
    <property type="component" value="Unassembled WGS sequence"/>
</dbReference>
<dbReference type="EMBL" id="WCSB01000003">
    <property type="protein sequence ID" value="KAB4454185.1"/>
    <property type="molecule type" value="Genomic_DNA"/>
</dbReference>
<evidence type="ECO:0000313" key="15">
    <source>
        <dbReference type="EMBL" id="MCE9240909.1"/>
    </source>
</evidence>
<evidence type="ECO:0000313" key="24">
    <source>
        <dbReference type="Proteomes" id="UP000283616"/>
    </source>
</evidence>
<evidence type="ECO:0000313" key="29">
    <source>
        <dbReference type="Proteomes" id="UP000460317"/>
    </source>
</evidence>
<accession>C6II86</accession>
<evidence type="ECO:0000313" key="11">
    <source>
        <dbReference type="EMBL" id="KAB4454185.1"/>
    </source>
</evidence>
<dbReference type="EMBL" id="WCRS01000023">
    <property type="protein sequence ID" value="KAB4469422.1"/>
    <property type="molecule type" value="Genomic_DNA"/>
</dbReference>
<dbReference type="EMBL" id="QSJP01000023">
    <property type="protein sequence ID" value="RHD83415.1"/>
    <property type="molecule type" value="Genomic_DNA"/>
</dbReference>
<evidence type="ECO:0000313" key="20">
    <source>
        <dbReference type="EMBL" id="UYU70157.1"/>
    </source>
</evidence>